<comment type="similarity">
    <text evidence="2 11">Belongs to the RNA polymerase beta chain family.</text>
</comment>
<organism evidence="19 20">
    <name type="scientific">Smittium culicis</name>
    <dbReference type="NCBI Taxonomy" id="133412"/>
    <lineage>
        <taxon>Eukaryota</taxon>
        <taxon>Fungi</taxon>
        <taxon>Fungi incertae sedis</taxon>
        <taxon>Zoopagomycota</taxon>
        <taxon>Kickxellomycotina</taxon>
        <taxon>Harpellomycetes</taxon>
        <taxon>Harpellales</taxon>
        <taxon>Legeriomycetaceae</taxon>
        <taxon>Smittium</taxon>
    </lineage>
</organism>
<dbReference type="FunFam" id="2.40.270.10:FF:000011">
    <property type="entry name" value="DNA-directed RNA polymerase subunit beta"/>
    <property type="match status" value="1"/>
</dbReference>
<dbReference type="Pfam" id="PF04560">
    <property type="entry name" value="RNA_pol_Rpb2_7"/>
    <property type="match status" value="1"/>
</dbReference>
<dbReference type="PROSITE" id="PS01166">
    <property type="entry name" value="RNA_POL_BETA"/>
    <property type="match status" value="1"/>
</dbReference>
<keyword evidence="6" id="KW-0479">Metal-binding</keyword>
<dbReference type="GO" id="GO:0032549">
    <property type="term" value="F:ribonucleoside binding"/>
    <property type="evidence" value="ECO:0007669"/>
    <property type="project" value="InterPro"/>
</dbReference>
<dbReference type="Pfam" id="PF06883">
    <property type="entry name" value="RNA_pol_Rpa2_4"/>
    <property type="match status" value="1"/>
</dbReference>
<dbReference type="Pfam" id="PF04565">
    <property type="entry name" value="RNA_pol_Rpb2_3"/>
    <property type="match status" value="1"/>
</dbReference>
<dbReference type="Gene3D" id="3.90.1100.10">
    <property type="match status" value="2"/>
</dbReference>
<dbReference type="InterPro" id="IPR037034">
    <property type="entry name" value="RNA_pol_Rpb2_2_sf"/>
</dbReference>
<dbReference type="GO" id="GO:0005634">
    <property type="term" value="C:nucleus"/>
    <property type="evidence" value="ECO:0007669"/>
    <property type="project" value="UniProtKB-SubCell"/>
</dbReference>
<dbReference type="InterPro" id="IPR014724">
    <property type="entry name" value="RNA_pol_RPB2_OB-fold"/>
</dbReference>
<dbReference type="GO" id="GO:0003899">
    <property type="term" value="F:DNA-directed RNA polymerase activity"/>
    <property type="evidence" value="ECO:0007669"/>
    <property type="project" value="UniProtKB-EC"/>
</dbReference>
<dbReference type="Gene3D" id="3.90.1800.10">
    <property type="entry name" value="RNA polymerase alpha subunit dimerisation domain"/>
    <property type="match status" value="1"/>
</dbReference>
<keyword evidence="9 12" id="KW-0804">Transcription</keyword>
<evidence type="ECO:0000256" key="5">
    <source>
        <dbReference type="ARBA" id="ARBA00022695"/>
    </source>
</evidence>
<dbReference type="GO" id="GO:0006351">
    <property type="term" value="P:DNA-templated transcription"/>
    <property type="evidence" value="ECO:0007669"/>
    <property type="project" value="InterPro"/>
</dbReference>
<evidence type="ECO:0000259" key="14">
    <source>
        <dbReference type="Pfam" id="PF04560"/>
    </source>
</evidence>
<feature type="domain" description="RNA polymerase Rpb2" evidence="14">
    <location>
        <begin position="1079"/>
        <end position="1124"/>
    </location>
</feature>
<dbReference type="PANTHER" id="PTHR20856">
    <property type="entry name" value="DNA-DIRECTED RNA POLYMERASE I SUBUNIT 2"/>
    <property type="match status" value="1"/>
</dbReference>
<evidence type="ECO:0000259" key="17">
    <source>
        <dbReference type="Pfam" id="PF04565"/>
    </source>
</evidence>
<accession>A0A1R1X4R3</accession>
<reference evidence="20" key="1">
    <citation type="submission" date="2017-01" db="EMBL/GenBank/DDBJ databases">
        <authorList>
            <person name="Wang Y."/>
            <person name="White M."/>
            <person name="Kvist S."/>
            <person name="Moncalvo J.-M."/>
        </authorList>
    </citation>
    <scope>NUCLEOTIDE SEQUENCE [LARGE SCALE GENOMIC DNA]</scope>
    <source>
        <strain evidence="20">ID-206-W2</strain>
    </source>
</reference>
<dbReference type="InterPro" id="IPR007645">
    <property type="entry name" value="RNA_pol_Rpb2_3"/>
</dbReference>
<evidence type="ECO:0000256" key="3">
    <source>
        <dbReference type="ARBA" id="ARBA00022478"/>
    </source>
</evidence>
<dbReference type="InterPro" id="IPR007121">
    <property type="entry name" value="RNA_pol_bsu_CS"/>
</dbReference>
<evidence type="ECO:0000256" key="2">
    <source>
        <dbReference type="ARBA" id="ARBA00006835"/>
    </source>
</evidence>
<evidence type="ECO:0000259" key="16">
    <source>
        <dbReference type="Pfam" id="PF04563"/>
    </source>
</evidence>
<comment type="subcellular location">
    <subcellularLocation>
        <location evidence="1">Nucleus</location>
    </subcellularLocation>
</comment>
<evidence type="ECO:0000256" key="8">
    <source>
        <dbReference type="ARBA" id="ARBA00022833"/>
    </source>
</evidence>
<keyword evidence="20" id="KW-1185">Reference proteome</keyword>
<evidence type="ECO:0000259" key="18">
    <source>
        <dbReference type="Pfam" id="PF06883"/>
    </source>
</evidence>
<proteinExistence type="inferred from homology"/>
<dbReference type="InterPro" id="IPR009674">
    <property type="entry name" value="Rpa2_dom_4"/>
</dbReference>
<keyword evidence="7" id="KW-0863">Zinc-finger</keyword>
<comment type="catalytic activity">
    <reaction evidence="12">
        <text>RNA(n) + a ribonucleoside 5'-triphosphate = RNA(n+1) + diphosphate</text>
        <dbReference type="Rhea" id="RHEA:21248"/>
        <dbReference type="Rhea" id="RHEA-COMP:14527"/>
        <dbReference type="Rhea" id="RHEA-COMP:17342"/>
        <dbReference type="ChEBI" id="CHEBI:33019"/>
        <dbReference type="ChEBI" id="CHEBI:61557"/>
        <dbReference type="ChEBI" id="CHEBI:140395"/>
        <dbReference type="EC" id="2.7.7.6"/>
    </reaction>
</comment>
<evidence type="ECO:0000313" key="20">
    <source>
        <dbReference type="Proteomes" id="UP000187429"/>
    </source>
</evidence>
<protein>
    <recommendedName>
        <fullName evidence="12">DNA-directed RNA polymerase subunit beta</fullName>
        <ecNumber evidence="12">2.7.7.6</ecNumber>
    </recommendedName>
</protein>
<dbReference type="GO" id="GO:0003677">
    <property type="term" value="F:DNA binding"/>
    <property type="evidence" value="ECO:0007669"/>
    <property type="project" value="InterPro"/>
</dbReference>
<dbReference type="InterPro" id="IPR007642">
    <property type="entry name" value="RNA_pol_Rpb2_2"/>
</dbReference>
<dbReference type="Gene3D" id="3.90.1110.10">
    <property type="entry name" value="RNA polymerase Rpb2, domain 2"/>
    <property type="match status" value="1"/>
</dbReference>
<evidence type="ECO:0000259" key="15">
    <source>
        <dbReference type="Pfam" id="PF04561"/>
    </source>
</evidence>
<dbReference type="AlphaFoldDB" id="A0A1R1X4R3"/>
<feature type="domain" description="RNA polymerase Rpb2" evidence="17">
    <location>
        <begin position="468"/>
        <end position="532"/>
    </location>
</feature>
<dbReference type="InterPro" id="IPR015712">
    <property type="entry name" value="DNA-dir_RNA_pol_su2"/>
</dbReference>
<evidence type="ECO:0000259" key="13">
    <source>
        <dbReference type="Pfam" id="PF00562"/>
    </source>
</evidence>
<dbReference type="InterPro" id="IPR007641">
    <property type="entry name" value="RNA_pol_Rpb2_7"/>
</dbReference>
<feature type="domain" description="DNA-directed RNA polymerase subunit 2 hybrid-binding" evidence="13">
    <location>
        <begin position="710"/>
        <end position="1077"/>
    </location>
</feature>
<evidence type="ECO:0000313" key="19">
    <source>
        <dbReference type="EMBL" id="OMJ09590.1"/>
    </source>
</evidence>
<dbReference type="Gene3D" id="2.40.50.150">
    <property type="match status" value="1"/>
</dbReference>
<dbReference type="Pfam" id="PF00562">
    <property type="entry name" value="RNA_pol_Rpb2_6"/>
    <property type="match status" value="1"/>
</dbReference>
<keyword evidence="5 12" id="KW-0548">Nucleotidyltransferase</keyword>
<evidence type="ECO:0000256" key="9">
    <source>
        <dbReference type="ARBA" id="ARBA00023163"/>
    </source>
</evidence>
<dbReference type="EMBL" id="LSSM01006986">
    <property type="protein sequence ID" value="OMJ09590.1"/>
    <property type="molecule type" value="Genomic_DNA"/>
</dbReference>
<comment type="caution">
    <text evidence="19">The sequence shown here is derived from an EMBL/GenBank/DDBJ whole genome shotgun (WGS) entry which is preliminary data.</text>
</comment>
<dbReference type="Pfam" id="PF04563">
    <property type="entry name" value="RNA_pol_Rpb2_1"/>
    <property type="match status" value="1"/>
</dbReference>
<keyword evidence="3 12" id="KW-0240">DNA-directed RNA polymerase</keyword>
<keyword evidence="8" id="KW-0862">Zinc</keyword>
<dbReference type="GO" id="GO:0008270">
    <property type="term" value="F:zinc ion binding"/>
    <property type="evidence" value="ECO:0007669"/>
    <property type="project" value="UniProtKB-KW"/>
</dbReference>
<dbReference type="FunFam" id="3.90.1110.10:FF:000007">
    <property type="entry name" value="DNA-directed RNA polymerase subunit beta"/>
    <property type="match status" value="1"/>
</dbReference>
<feature type="domain" description="RNA polymerase Rpb2" evidence="15">
    <location>
        <begin position="204"/>
        <end position="382"/>
    </location>
</feature>
<sequence length="1241" mass="140085">METKYRTLERQERAVNPTNEFEYPDLQKLGAPHINSFNRIFESAGPNFPPLIDLALKDIGKITLFDHNENFVGNPLGNKLTYWIEDVQLHRPTCVSSDGSKNDYALYPAECRERKSTYRGKLTCKLLWQINDGEICVETKSLGYAPIMVKSNRCNLEGMGPKDMIKHHEDAEDFGGYFVVNGGEKIIRLLIAPKRNHVTAVTRRSYSARGPGFTEFAVQVNCSRLDQSSVTATIHYLNTGNLLFRFTWFKQEFLVPISLILKALCNSTDKEIFENLVQCDIGDTFLKDQIELLLLSTKSYNVYTKDQALAYLGSKFRVTMSLPEDMDDIEVGQTLIDKVVMVHLENWKDKYNMMIFAIRKLYSLVSGKCQVDNSDSLQHHEVYMPGFMYLNILKEKIFDVLAYAKTLVSASFRKDPSSVRFNDPNYIIKLFKKVPMDVGLKLQYFLATGNLVSKTGMNLQQTTGFTIVAEKLNFLRYISHFQCIHRGSFFAELKTTSVRKLLPEGWGFLCPVHTPDGSPCGLLNHLAHKCEITTHLENTKDVEKCLFDLGVSFGLPNPKLFASSISKKAMVSNSTIINYNDPEFDYVTVQLDGKIVGFCTSSQAADIAKKLRIFKTQSLKPREPNSKYYIPQNLEIGLVPKMNNGQFPGLYIFSTPNRFVRPVQHLATKKIDYVGPFEQVYMEIACMNDDIRPGQTEYREIQPTHILSSVANLTPFCDFNQSPRNMYQCQMGKQSMGTPSQALRHRADNKLYWLQSGQTPVVRPALYDNFGIDGYPNGMNAVVAVLAYTGYDMEDAMILNKSGLERGFGYGSIYKTEVIDLNEYRTKREPITHHFMIGSDITEAKVLNNIDADGLPFIGTPLVNGDPVVAIFNDVKNTTNIKKYKGEPCYVDTVRLINSDKNNLTGDPELQMVQITYRIPRAPVIGDKFSSRHGQKGVNSIRFPAIDLPFTESGMQPDVIINPHAFPSRMTIGMFVESLAGKTGALYGVPQDATPFQFNEENTAADFFGEQLIASGYNYHGNEPMYSGVTGEEMMADIYIGVVYYQRLRHMVNDKYQVRTLGPIDPLTHQPIKGRKKGGGIRLGEMERDSLLAHGTSYILQDRLLNCSDYSRAYVCKTCGSILAPIAIPTTNIVNLDLNENEQKMFVHKTRDIIDFVNTKSFITDKVERINFENTQSTHANAAAAAIKSATSNKFRSHSRLDLICRVCQDPDITLIAIPYVLRYLATELACMNIKINLTVN</sequence>
<dbReference type="EC" id="2.7.7.6" evidence="12"/>
<dbReference type="InterPro" id="IPR007120">
    <property type="entry name" value="DNA-dir_RNAP_su2_dom"/>
</dbReference>
<dbReference type="Pfam" id="PF04561">
    <property type="entry name" value="RNA_pol_Rpb2_2"/>
    <property type="match status" value="1"/>
</dbReference>
<evidence type="ECO:0000256" key="10">
    <source>
        <dbReference type="ARBA" id="ARBA00023242"/>
    </source>
</evidence>
<evidence type="ECO:0000256" key="12">
    <source>
        <dbReference type="RuleBase" id="RU363031"/>
    </source>
</evidence>
<evidence type="ECO:0000256" key="11">
    <source>
        <dbReference type="RuleBase" id="RU000434"/>
    </source>
</evidence>
<evidence type="ECO:0000256" key="7">
    <source>
        <dbReference type="ARBA" id="ARBA00022771"/>
    </source>
</evidence>
<name>A0A1R1X4R3_9FUNG</name>
<evidence type="ECO:0000256" key="4">
    <source>
        <dbReference type="ARBA" id="ARBA00022679"/>
    </source>
</evidence>
<comment type="function">
    <text evidence="12">DNA-dependent RNA polymerase catalyzes the transcription of DNA into RNA using the four ribonucleoside triphosphates as substrates.</text>
</comment>
<keyword evidence="10" id="KW-0539">Nucleus</keyword>
<feature type="domain" description="RNA polymerase beta subunit protrusion" evidence="16">
    <location>
        <begin position="29"/>
        <end position="400"/>
    </location>
</feature>
<dbReference type="FunFam" id="3.90.1100.10:FF:000008">
    <property type="entry name" value="DNA-directed RNA polymerase subunit beta"/>
    <property type="match status" value="1"/>
</dbReference>
<evidence type="ECO:0000256" key="6">
    <source>
        <dbReference type="ARBA" id="ARBA00022723"/>
    </source>
</evidence>
<dbReference type="Proteomes" id="UP000187429">
    <property type="component" value="Unassembled WGS sequence"/>
</dbReference>
<gene>
    <name evidence="19" type="ORF">AYI69_g10590</name>
</gene>
<dbReference type="SUPFAM" id="SSF64484">
    <property type="entry name" value="beta and beta-prime subunits of DNA dependent RNA-polymerase"/>
    <property type="match status" value="1"/>
</dbReference>
<dbReference type="GO" id="GO:0000428">
    <property type="term" value="C:DNA-directed RNA polymerase complex"/>
    <property type="evidence" value="ECO:0007669"/>
    <property type="project" value="UniProtKB-KW"/>
</dbReference>
<evidence type="ECO:0000256" key="1">
    <source>
        <dbReference type="ARBA" id="ARBA00004123"/>
    </source>
</evidence>
<dbReference type="InterPro" id="IPR037033">
    <property type="entry name" value="DNA-dir_RNAP_su2_hyb_sf"/>
</dbReference>
<feature type="domain" description="DNA-directed RNA polymerase I subunit RPA2" evidence="18">
    <location>
        <begin position="596"/>
        <end position="661"/>
    </location>
</feature>
<dbReference type="OrthoDB" id="10248617at2759"/>
<dbReference type="CDD" id="cd00653">
    <property type="entry name" value="RNA_pol_B_RPB2"/>
    <property type="match status" value="1"/>
</dbReference>
<dbReference type="InterPro" id="IPR007644">
    <property type="entry name" value="RNA_pol_bsu_protrusion"/>
</dbReference>
<keyword evidence="4 12" id="KW-0808">Transferase</keyword>
<dbReference type="Gene3D" id="2.40.270.10">
    <property type="entry name" value="DNA-directed RNA polymerase, subunit 2, domain 6"/>
    <property type="match status" value="1"/>
</dbReference>